<reference evidence="3" key="1">
    <citation type="submission" date="2020-03" db="EMBL/GenBank/DDBJ databases">
        <authorList>
            <person name="Guo F."/>
        </authorList>
    </citation>
    <scope>NUCLEOTIDE SEQUENCE</scope>
    <source>
        <strain evidence="3">JCM 30134</strain>
    </source>
</reference>
<dbReference type="Gene3D" id="1.10.620.20">
    <property type="entry name" value="Ribonucleotide Reductase, subunit A"/>
    <property type="match status" value="1"/>
</dbReference>
<dbReference type="InterPro" id="IPR003430">
    <property type="entry name" value="Phenol_Hydrox"/>
</dbReference>
<accession>A0A9E5JQE3</accession>
<evidence type="ECO:0000256" key="2">
    <source>
        <dbReference type="ARBA" id="ARBA00023033"/>
    </source>
</evidence>
<dbReference type="EMBL" id="JAAONZ010000002">
    <property type="protein sequence ID" value="NHO64752.1"/>
    <property type="molecule type" value="Genomic_DNA"/>
</dbReference>
<protein>
    <submittedName>
        <fullName evidence="3">YHS domain-containing protein</fullName>
    </submittedName>
</protein>
<dbReference type="Pfam" id="PF02332">
    <property type="entry name" value="Phenol_Hydrox"/>
    <property type="match status" value="1"/>
</dbReference>
<keyword evidence="4" id="KW-1185">Reference proteome</keyword>
<evidence type="ECO:0000313" key="4">
    <source>
        <dbReference type="Proteomes" id="UP000787472"/>
    </source>
</evidence>
<dbReference type="Proteomes" id="UP000787472">
    <property type="component" value="Unassembled WGS sequence"/>
</dbReference>
<dbReference type="InterPro" id="IPR009078">
    <property type="entry name" value="Ferritin-like_SF"/>
</dbReference>
<evidence type="ECO:0000256" key="1">
    <source>
        <dbReference type="ARBA" id="ARBA00023002"/>
    </source>
</evidence>
<sequence length="508" mass="58915">MKITEAYDRVKDLEWEPSYISEEEKCVETTKFFIKDAKPNDPFKTFVREYCEQELEKDERHYALLEASARLHTGEPDARWMEAMKFGLSNLVGVEYAAARAMGRMARTVAPVELRQGYMMQMLDEMRHSNLEMNIIRHHMRHWKDPAGYDMAAVANANSVGSSIFRSMTEDLMTSDPVETSIGLQVFIETGYTNPFFVGLSSSAAASGDDMMASTMMTIQSDEARHMANGWATLSCLLNDDRNIPLIQDAMDKWSWRIHTSFGTGVSLFNDYFVRKHTDSAKEMLNRWVMDDFYGGFYQKLEKFGIKPPKFLDQMISDLDWTSHTTAVYLFGAWPVFFHRYDALNDDDFEWFEKKYPGFYEHFGSFWEAYGQCKDPEDRKLVLKEMGGLPNFCQVCQRPTIFPRPDLARPRSMAFRGKNYICCSDGCEHIFRKDPEHYIGSKSFYDMYEGKNIADVTESLGYLREDGKTLMAQPELEPKRMWTIDDVRRCEYIIERPAMPPKSDLGDL</sequence>
<organism evidence="3 4">
    <name type="scientific">Pseudomaricurvus hydrocarbonicus</name>
    <dbReference type="NCBI Taxonomy" id="1470433"/>
    <lineage>
        <taxon>Bacteria</taxon>
        <taxon>Pseudomonadati</taxon>
        <taxon>Pseudomonadota</taxon>
        <taxon>Gammaproteobacteria</taxon>
        <taxon>Cellvibrionales</taxon>
        <taxon>Cellvibrionaceae</taxon>
        <taxon>Pseudomaricurvus</taxon>
    </lineage>
</organism>
<dbReference type="GO" id="GO:0004497">
    <property type="term" value="F:monooxygenase activity"/>
    <property type="evidence" value="ECO:0007669"/>
    <property type="project" value="UniProtKB-KW"/>
</dbReference>
<dbReference type="RefSeq" id="WP_167182103.1">
    <property type="nucleotide sequence ID" value="NZ_JAAONZ010000002.1"/>
</dbReference>
<keyword evidence="2" id="KW-0503">Monooxygenase</keyword>
<gene>
    <name evidence="3" type="ORF">G8770_04230</name>
</gene>
<dbReference type="SUPFAM" id="SSF47240">
    <property type="entry name" value="Ferritin-like"/>
    <property type="match status" value="1"/>
</dbReference>
<evidence type="ECO:0000313" key="3">
    <source>
        <dbReference type="EMBL" id="NHO64752.1"/>
    </source>
</evidence>
<keyword evidence="1" id="KW-0560">Oxidoreductase</keyword>
<proteinExistence type="predicted"/>
<name>A0A9E5JQE3_9GAMM</name>
<dbReference type="InterPro" id="IPR012348">
    <property type="entry name" value="RNR-like"/>
</dbReference>
<dbReference type="AlphaFoldDB" id="A0A9E5JQE3"/>
<comment type="caution">
    <text evidence="3">The sequence shown here is derived from an EMBL/GenBank/DDBJ whole genome shotgun (WGS) entry which is preliminary data.</text>
</comment>